<evidence type="ECO:0000313" key="2">
    <source>
        <dbReference type="Proteomes" id="UP001283361"/>
    </source>
</evidence>
<dbReference type="Proteomes" id="UP001283361">
    <property type="component" value="Unassembled WGS sequence"/>
</dbReference>
<comment type="caution">
    <text evidence="1">The sequence shown here is derived from an EMBL/GenBank/DDBJ whole genome shotgun (WGS) entry which is preliminary data.</text>
</comment>
<evidence type="ECO:0000313" key="1">
    <source>
        <dbReference type="EMBL" id="KAK3794193.1"/>
    </source>
</evidence>
<accession>A0AAE1AUM3</accession>
<gene>
    <name evidence="1" type="ORF">RRG08_049593</name>
</gene>
<proteinExistence type="predicted"/>
<protein>
    <submittedName>
        <fullName evidence="1">Uncharacterized protein</fullName>
    </submittedName>
</protein>
<reference evidence="1" key="1">
    <citation type="journal article" date="2023" name="G3 (Bethesda)">
        <title>A reference genome for the long-term kleptoplast-retaining sea slug Elysia crispata morphotype clarki.</title>
        <authorList>
            <person name="Eastman K.E."/>
            <person name="Pendleton A.L."/>
            <person name="Shaikh M.A."/>
            <person name="Suttiyut T."/>
            <person name="Ogas R."/>
            <person name="Tomko P."/>
            <person name="Gavelis G."/>
            <person name="Widhalm J.R."/>
            <person name="Wisecaver J.H."/>
        </authorList>
    </citation>
    <scope>NUCLEOTIDE SEQUENCE</scope>
    <source>
        <strain evidence="1">ECLA1</strain>
    </source>
</reference>
<sequence length="157" mass="17010">MEDEARGSKSHAIGLTAHMVRGFNSAILSGSESYVRQSSGLIETCLIRPCADRTRMSAEKGFIIKVHIKWSALLVFRAPGNQSASAATSGSSVNWADASARRESLYVCFCVCHSHHSVSVGLGHTSRSHQDVDDNESRFELFGHSVSHAIPKKPISV</sequence>
<organism evidence="1 2">
    <name type="scientific">Elysia crispata</name>
    <name type="common">lettuce slug</name>
    <dbReference type="NCBI Taxonomy" id="231223"/>
    <lineage>
        <taxon>Eukaryota</taxon>
        <taxon>Metazoa</taxon>
        <taxon>Spiralia</taxon>
        <taxon>Lophotrochozoa</taxon>
        <taxon>Mollusca</taxon>
        <taxon>Gastropoda</taxon>
        <taxon>Heterobranchia</taxon>
        <taxon>Euthyneura</taxon>
        <taxon>Panpulmonata</taxon>
        <taxon>Sacoglossa</taxon>
        <taxon>Placobranchoidea</taxon>
        <taxon>Plakobranchidae</taxon>
        <taxon>Elysia</taxon>
    </lineage>
</organism>
<keyword evidence="2" id="KW-1185">Reference proteome</keyword>
<dbReference type="EMBL" id="JAWDGP010001132">
    <property type="protein sequence ID" value="KAK3794193.1"/>
    <property type="molecule type" value="Genomic_DNA"/>
</dbReference>
<name>A0AAE1AUM3_9GAST</name>
<dbReference type="AlphaFoldDB" id="A0AAE1AUM3"/>